<evidence type="ECO:0000313" key="4">
    <source>
        <dbReference type="EMBL" id="MEI5906964.1"/>
    </source>
</evidence>
<name>A0ABU8HCU4_9BACI</name>
<dbReference type="InterPro" id="IPR036291">
    <property type="entry name" value="NAD(P)-bd_dom_sf"/>
</dbReference>
<evidence type="ECO:0000259" key="3">
    <source>
        <dbReference type="Pfam" id="PF13460"/>
    </source>
</evidence>
<reference evidence="4 5" key="1">
    <citation type="journal article" date="2018" name="J. Microbiol.">
        <title>Bacillus spongiae sp. nov., isolated from sponge of Jeju Island.</title>
        <authorList>
            <person name="Lee G.E."/>
            <person name="Im W.T."/>
            <person name="Park J.S."/>
        </authorList>
    </citation>
    <scope>NUCLEOTIDE SEQUENCE [LARGE SCALE GENOMIC DNA]</scope>
    <source>
        <strain evidence="4 5">135PIL107-10</strain>
    </source>
</reference>
<dbReference type="Pfam" id="PF13460">
    <property type="entry name" value="NAD_binding_10"/>
    <property type="match status" value="1"/>
</dbReference>
<dbReference type="SUPFAM" id="SSF51735">
    <property type="entry name" value="NAD(P)-binding Rossmann-fold domains"/>
    <property type="match status" value="1"/>
</dbReference>
<dbReference type="PANTHER" id="PTHR47128:SF2">
    <property type="entry name" value="PROTEIN HIGH CHLOROPHYLL FLUORESCENCE PHENOTYPE 244, CHLOROPLASTIC"/>
    <property type="match status" value="1"/>
</dbReference>
<proteinExistence type="predicted"/>
<keyword evidence="5" id="KW-1185">Reference proteome</keyword>
<evidence type="ECO:0000256" key="1">
    <source>
        <dbReference type="ARBA" id="ARBA00022531"/>
    </source>
</evidence>
<dbReference type="CDD" id="cd05243">
    <property type="entry name" value="SDR_a5"/>
    <property type="match status" value="1"/>
</dbReference>
<dbReference type="RefSeq" id="WP_336586404.1">
    <property type="nucleotide sequence ID" value="NZ_JBBAXC010000005.1"/>
</dbReference>
<dbReference type="EMBL" id="JBBAXC010000005">
    <property type="protein sequence ID" value="MEI5906964.1"/>
    <property type="molecule type" value="Genomic_DNA"/>
</dbReference>
<comment type="caution">
    <text evidence="4">The sequence shown here is derived from an EMBL/GenBank/DDBJ whole genome shotgun (WGS) entry which is preliminary data.</text>
</comment>
<sequence length="293" mass="33332">MKRVLVAGATGFLGRYIVKALKNNGYSVTVIVRNENKLKRQGKFLEPAIEEDVDHVINAEITNPSTLEGVCEGIDFVFSSVGITRQKDGLAFNDVDYQGNLNLLKEAEKSKVKKFMYIHVFQGDQLEGPMTEAKERFAKALINSELDYVIIRPTGYFSDMTEFLHLVKKGRIYLIGDGTKKLNPIHGEDLAKYCTASFEQYSNKVLDIGGPEVFSHQDIAKMAFNVVGKKEKITYLPTILFQPILSVYKLINKQQYGIFRFFYQGMTNDMVAPKYGSLTLKDYYVHYINKELE</sequence>
<evidence type="ECO:0000256" key="2">
    <source>
        <dbReference type="ARBA" id="ARBA00023276"/>
    </source>
</evidence>
<dbReference type="InterPro" id="IPR044256">
    <property type="entry name" value="HCF244-like"/>
</dbReference>
<organism evidence="4 5">
    <name type="scientific">Bacillus spongiae</name>
    <dbReference type="NCBI Taxonomy" id="2683610"/>
    <lineage>
        <taxon>Bacteria</taxon>
        <taxon>Bacillati</taxon>
        <taxon>Bacillota</taxon>
        <taxon>Bacilli</taxon>
        <taxon>Bacillales</taxon>
        <taxon>Bacillaceae</taxon>
        <taxon>Bacillus</taxon>
    </lineage>
</organism>
<dbReference type="InterPro" id="IPR016040">
    <property type="entry name" value="NAD(P)-bd_dom"/>
</dbReference>
<dbReference type="Proteomes" id="UP001312865">
    <property type="component" value="Unassembled WGS sequence"/>
</dbReference>
<accession>A0ABU8HCU4</accession>
<dbReference type="PANTHER" id="PTHR47128">
    <property type="match status" value="1"/>
</dbReference>
<gene>
    <name evidence="4" type="ORF">WAK64_07825</name>
</gene>
<dbReference type="Gene3D" id="3.40.50.720">
    <property type="entry name" value="NAD(P)-binding Rossmann-like Domain"/>
    <property type="match status" value="1"/>
</dbReference>
<keyword evidence="1" id="KW-0602">Photosynthesis</keyword>
<protein>
    <submittedName>
        <fullName evidence="4">SDR family oxidoreductase</fullName>
    </submittedName>
</protein>
<keyword evidence="2" id="KW-0604">Photosystem II</keyword>
<evidence type="ECO:0000313" key="5">
    <source>
        <dbReference type="Proteomes" id="UP001312865"/>
    </source>
</evidence>
<feature type="domain" description="NAD(P)-binding" evidence="3">
    <location>
        <begin position="8"/>
        <end position="198"/>
    </location>
</feature>